<comment type="subcellular location">
    <subcellularLocation>
        <location evidence="2">Cell membrane</location>
        <topology evidence="2">Multi-pass membrane protein</topology>
    </subcellularLocation>
</comment>
<dbReference type="SMART" id="SM00387">
    <property type="entry name" value="HATPase_c"/>
    <property type="match status" value="1"/>
</dbReference>
<evidence type="ECO:0000256" key="10">
    <source>
        <dbReference type="ARBA" id="ARBA00022840"/>
    </source>
</evidence>
<accession>A0A9D1XE71</accession>
<dbReference type="AlphaFoldDB" id="A0A9D1XE71"/>
<dbReference type="PROSITE" id="PS50109">
    <property type="entry name" value="HIS_KIN"/>
    <property type="match status" value="1"/>
</dbReference>
<evidence type="ECO:0000256" key="5">
    <source>
        <dbReference type="ARBA" id="ARBA00022553"/>
    </source>
</evidence>
<evidence type="ECO:0000313" key="16">
    <source>
        <dbReference type="EMBL" id="HIX77859.1"/>
    </source>
</evidence>
<dbReference type="GO" id="GO:0000155">
    <property type="term" value="F:phosphorelay sensor kinase activity"/>
    <property type="evidence" value="ECO:0007669"/>
    <property type="project" value="InterPro"/>
</dbReference>
<comment type="caution">
    <text evidence="16">The sequence shown here is derived from an EMBL/GenBank/DDBJ whole genome shotgun (WGS) entry which is preliminary data.</text>
</comment>
<dbReference type="CDD" id="cd00082">
    <property type="entry name" value="HisKA"/>
    <property type="match status" value="1"/>
</dbReference>
<dbReference type="InterPro" id="IPR003594">
    <property type="entry name" value="HATPase_dom"/>
</dbReference>
<dbReference type="PROSITE" id="PS50885">
    <property type="entry name" value="HAMP"/>
    <property type="match status" value="1"/>
</dbReference>
<dbReference type="Pfam" id="PF02518">
    <property type="entry name" value="HATPase_c"/>
    <property type="match status" value="1"/>
</dbReference>
<evidence type="ECO:0000256" key="11">
    <source>
        <dbReference type="ARBA" id="ARBA00022989"/>
    </source>
</evidence>
<dbReference type="SMART" id="SM00388">
    <property type="entry name" value="HisKA"/>
    <property type="match status" value="1"/>
</dbReference>
<evidence type="ECO:0000256" key="1">
    <source>
        <dbReference type="ARBA" id="ARBA00000085"/>
    </source>
</evidence>
<dbReference type="PRINTS" id="PR00344">
    <property type="entry name" value="BCTRLSENSOR"/>
</dbReference>
<evidence type="ECO:0000256" key="4">
    <source>
        <dbReference type="ARBA" id="ARBA00022475"/>
    </source>
</evidence>
<keyword evidence="5" id="KW-0597">Phosphoprotein</keyword>
<keyword evidence="13" id="KW-0472">Membrane</keyword>
<reference evidence="16" key="2">
    <citation type="submission" date="2021-04" db="EMBL/GenBank/DDBJ databases">
        <authorList>
            <person name="Gilroy R."/>
        </authorList>
    </citation>
    <scope>NUCLEOTIDE SEQUENCE</scope>
    <source>
        <strain evidence="16">CHK183-1962</strain>
    </source>
</reference>
<dbReference type="Gene3D" id="1.10.287.130">
    <property type="match status" value="1"/>
</dbReference>
<dbReference type="Pfam" id="PF00512">
    <property type="entry name" value="HisKA"/>
    <property type="match status" value="1"/>
</dbReference>
<feature type="domain" description="HAMP" evidence="15">
    <location>
        <begin position="185"/>
        <end position="237"/>
    </location>
</feature>
<dbReference type="CDD" id="cd06225">
    <property type="entry name" value="HAMP"/>
    <property type="match status" value="1"/>
</dbReference>
<dbReference type="InterPro" id="IPR036097">
    <property type="entry name" value="HisK_dim/P_sf"/>
</dbReference>
<dbReference type="SUPFAM" id="SSF47384">
    <property type="entry name" value="Homodimeric domain of signal transducing histidine kinase"/>
    <property type="match status" value="1"/>
</dbReference>
<dbReference type="GO" id="GO:0005524">
    <property type="term" value="F:ATP binding"/>
    <property type="evidence" value="ECO:0007669"/>
    <property type="project" value="UniProtKB-KW"/>
</dbReference>
<protein>
    <recommendedName>
        <fullName evidence="3">histidine kinase</fullName>
        <ecNumber evidence="3">2.7.13.3</ecNumber>
    </recommendedName>
</protein>
<keyword evidence="9 16" id="KW-0418">Kinase</keyword>
<dbReference type="PANTHER" id="PTHR45528">
    <property type="entry name" value="SENSOR HISTIDINE KINASE CPXA"/>
    <property type="match status" value="1"/>
</dbReference>
<dbReference type="FunFam" id="3.30.565.10:FF:000006">
    <property type="entry name" value="Sensor histidine kinase WalK"/>
    <property type="match status" value="1"/>
</dbReference>
<gene>
    <name evidence="16" type="ORF">H9734_09745</name>
</gene>
<keyword evidence="4" id="KW-1003">Cell membrane</keyword>
<keyword evidence="7" id="KW-0812">Transmembrane</keyword>
<comment type="catalytic activity">
    <reaction evidence="1">
        <text>ATP + protein L-histidine = ADP + protein N-phospho-L-histidine.</text>
        <dbReference type="EC" id="2.7.13.3"/>
    </reaction>
</comment>
<evidence type="ECO:0000256" key="12">
    <source>
        <dbReference type="ARBA" id="ARBA00023012"/>
    </source>
</evidence>
<dbReference type="SMART" id="SM00304">
    <property type="entry name" value="HAMP"/>
    <property type="match status" value="1"/>
</dbReference>
<dbReference type="InterPro" id="IPR005467">
    <property type="entry name" value="His_kinase_dom"/>
</dbReference>
<feature type="domain" description="Histidine kinase" evidence="14">
    <location>
        <begin position="252"/>
        <end position="465"/>
    </location>
</feature>
<keyword evidence="8" id="KW-0547">Nucleotide-binding</keyword>
<dbReference type="InterPro" id="IPR003661">
    <property type="entry name" value="HisK_dim/P_dom"/>
</dbReference>
<evidence type="ECO:0000256" key="3">
    <source>
        <dbReference type="ARBA" id="ARBA00012438"/>
    </source>
</evidence>
<dbReference type="PANTHER" id="PTHR45528:SF1">
    <property type="entry name" value="SENSOR HISTIDINE KINASE CPXA"/>
    <property type="match status" value="1"/>
</dbReference>
<keyword evidence="11" id="KW-1133">Transmembrane helix</keyword>
<dbReference type="SUPFAM" id="SSF158472">
    <property type="entry name" value="HAMP domain-like"/>
    <property type="match status" value="1"/>
</dbReference>
<dbReference type="EC" id="2.7.13.3" evidence="3"/>
<dbReference type="GO" id="GO:0005886">
    <property type="term" value="C:plasma membrane"/>
    <property type="evidence" value="ECO:0007669"/>
    <property type="project" value="UniProtKB-SubCell"/>
</dbReference>
<evidence type="ECO:0000256" key="2">
    <source>
        <dbReference type="ARBA" id="ARBA00004651"/>
    </source>
</evidence>
<keyword evidence="6" id="KW-0808">Transferase</keyword>
<evidence type="ECO:0000256" key="8">
    <source>
        <dbReference type="ARBA" id="ARBA00022741"/>
    </source>
</evidence>
<dbReference type="InterPro" id="IPR004358">
    <property type="entry name" value="Sig_transdc_His_kin-like_C"/>
</dbReference>
<dbReference type="Proteomes" id="UP000886890">
    <property type="component" value="Unassembled WGS sequence"/>
</dbReference>
<reference evidence="16" key="1">
    <citation type="journal article" date="2021" name="PeerJ">
        <title>Extensive microbial diversity within the chicken gut microbiome revealed by metagenomics and culture.</title>
        <authorList>
            <person name="Gilroy R."/>
            <person name="Ravi A."/>
            <person name="Getino M."/>
            <person name="Pursley I."/>
            <person name="Horton D.L."/>
            <person name="Alikhan N.F."/>
            <person name="Baker D."/>
            <person name="Gharbi K."/>
            <person name="Hall N."/>
            <person name="Watson M."/>
            <person name="Adriaenssens E.M."/>
            <person name="Foster-Nyarko E."/>
            <person name="Jarju S."/>
            <person name="Secka A."/>
            <person name="Antonio M."/>
            <person name="Oren A."/>
            <person name="Chaudhuri R.R."/>
            <person name="La Ragione R."/>
            <person name="Hildebrand F."/>
            <person name="Pallen M.J."/>
        </authorList>
    </citation>
    <scope>NUCLEOTIDE SEQUENCE</scope>
    <source>
        <strain evidence="16">CHK183-1962</strain>
    </source>
</reference>
<evidence type="ECO:0000259" key="14">
    <source>
        <dbReference type="PROSITE" id="PS50109"/>
    </source>
</evidence>
<dbReference type="Gene3D" id="6.10.340.10">
    <property type="match status" value="1"/>
</dbReference>
<dbReference type="Gene3D" id="3.30.565.10">
    <property type="entry name" value="Histidine kinase-like ATPase, C-terminal domain"/>
    <property type="match status" value="1"/>
</dbReference>
<dbReference type="EMBL" id="DXEK01000161">
    <property type="protein sequence ID" value="HIX77859.1"/>
    <property type="molecule type" value="Genomic_DNA"/>
</dbReference>
<organism evidence="16 17">
    <name type="scientific">Candidatus Fusicatenibacter merdavium</name>
    <dbReference type="NCBI Taxonomy" id="2838600"/>
    <lineage>
        <taxon>Bacteria</taxon>
        <taxon>Bacillati</taxon>
        <taxon>Bacillota</taxon>
        <taxon>Clostridia</taxon>
        <taxon>Lachnospirales</taxon>
        <taxon>Lachnospiraceae</taxon>
        <taxon>Fusicatenibacter</taxon>
    </lineage>
</organism>
<proteinExistence type="predicted"/>
<dbReference type="InterPro" id="IPR036890">
    <property type="entry name" value="HATPase_C_sf"/>
</dbReference>
<keyword evidence="10" id="KW-0067">ATP-binding</keyword>
<evidence type="ECO:0000259" key="15">
    <source>
        <dbReference type="PROSITE" id="PS50885"/>
    </source>
</evidence>
<dbReference type="SUPFAM" id="SSF55874">
    <property type="entry name" value="ATPase domain of HSP90 chaperone/DNA topoisomerase II/histidine kinase"/>
    <property type="match status" value="1"/>
</dbReference>
<dbReference type="CDD" id="cd00075">
    <property type="entry name" value="HATPase"/>
    <property type="match status" value="1"/>
</dbReference>
<evidence type="ECO:0000313" key="17">
    <source>
        <dbReference type="Proteomes" id="UP000886890"/>
    </source>
</evidence>
<sequence>MKFRWKITFCMLCLMAVLFGIGSSALIAISFQSGLERERESAKNSYRMLMYTLQMTGELETWSSTEEIQNLFHRLSGQGDSWEAITLYSEEGELYSSGEAAAYFTESRGRVDTQHCVITCFSDGDGRRYLQLSGAFLAGDRTLYLDMAHNISMLYQTREQQHIAYRRIFLGMTALCAVLAYTMALVLTRSLSRLSRGAREIAQGNFSFRSNIHSGDEIGRLSEDFDRMAGHVEQNILDLKEAVERQERFVGSFTHELKTPMTAVLGYADLLRSQDLTEEEQRDAANYIFSEGKRLERLSLKLLDIYVADREEITLSAHSPGRIVRDMAEHLEPGYRSQGIELSCSCEEGQCLLEPDLFRSLLVNLLDNARKALTEGGAIQVSVKMTGEGCTLTVQDDGPGIPEESLARLTEAFYRVDKSRSRRQGGAGLGLTLCAKIVELHKGSLNFESREGKGTKVTAELKGGRL</sequence>
<evidence type="ECO:0000256" key="7">
    <source>
        <dbReference type="ARBA" id="ARBA00022692"/>
    </source>
</evidence>
<evidence type="ECO:0000256" key="9">
    <source>
        <dbReference type="ARBA" id="ARBA00022777"/>
    </source>
</evidence>
<dbReference type="InterPro" id="IPR050398">
    <property type="entry name" value="HssS/ArlS-like"/>
</dbReference>
<evidence type="ECO:0000256" key="13">
    <source>
        <dbReference type="ARBA" id="ARBA00023136"/>
    </source>
</evidence>
<name>A0A9D1XE71_9FIRM</name>
<evidence type="ECO:0000256" key="6">
    <source>
        <dbReference type="ARBA" id="ARBA00022679"/>
    </source>
</evidence>
<keyword evidence="12" id="KW-0902">Two-component regulatory system</keyword>
<dbReference type="InterPro" id="IPR003660">
    <property type="entry name" value="HAMP_dom"/>
</dbReference>
<dbReference type="Pfam" id="PF00672">
    <property type="entry name" value="HAMP"/>
    <property type="match status" value="1"/>
</dbReference>